<evidence type="ECO:0000256" key="4">
    <source>
        <dbReference type="RuleBase" id="RU000356"/>
    </source>
</evidence>
<keyword evidence="8" id="KW-1185">Reference proteome</keyword>
<dbReference type="OMA" id="WSRMILF"/>
<dbReference type="InterPro" id="IPR000971">
    <property type="entry name" value="Globin"/>
</dbReference>
<keyword evidence="4" id="KW-0813">Transport</keyword>
<reference evidence="7 8" key="2">
    <citation type="submission" date="2018-11" db="EMBL/GenBank/DDBJ databases">
        <authorList>
            <consortium name="Pathogen Informatics"/>
        </authorList>
    </citation>
    <scope>NUCLEOTIDE SEQUENCE [LARGE SCALE GENOMIC DNA]</scope>
</reference>
<evidence type="ECO:0000256" key="5">
    <source>
        <dbReference type="SAM" id="MobiDB-lite"/>
    </source>
</evidence>
<dbReference type="GO" id="GO:0005344">
    <property type="term" value="F:oxygen carrier activity"/>
    <property type="evidence" value="ECO:0007669"/>
    <property type="project" value="UniProtKB-KW"/>
</dbReference>
<dbReference type="STRING" id="27835.A0A0N4YDS2"/>
<dbReference type="Gene3D" id="1.10.490.10">
    <property type="entry name" value="Globins"/>
    <property type="match status" value="1"/>
</dbReference>
<organism evidence="9">
    <name type="scientific">Nippostrongylus brasiliensis</name>
    <name type="common">Rat hookworm</name>
    <dbReference type="NCBI Taxonomy" id="27835"/>
    <lineage>
        <taxon>Eukaryota</taxon>
        <taxon>Metazoa</taxon>
        <taxon>Ecdysozoa</taxon>
        <taxon>Nematoda</taxon>
        <taxon>Chromadorea</taxon>
        <taxon>Rhabditida</taxon>
        <taxon>Rhabditina</taxon>
        <taxon>Rhabditomorpha</taxon>
        <taxon>Strongyloidea</taxon>
        <taxon>Heligmosomidae</taxon>
        <taxon>Nippostrongylus</taxon>
    </lineage>
</organism>
<keyword evidence="1 4" id="KW-0349">Heme</keyword>
<name>A0A0N4YDS2_NIPBR</name>
<evidence type="ECO:0000313" key="8">
    <source>
        <dbReference type="Proteomes" id="UP000271162"/>
    </source>
</evidence>
<evidence type="ECO:0000259" key="6">
    <source>
        <dbReference type="PROSITE" id="PS01033"/>
    </source>
</evidence>
<dbReference type="PANTHER" id="PTHR46458">
    <property type="entry name" value="BLR2807 PROTEIN"/>
    <property type="match status" value="1"/>
</dbReference>
<proteinExistence type="inferred from homology"/>
<keyword evidence="4" id="KW-0561">Oxygen transport</keyword>
<evidence type="ECO:0000256" key="2">
    <source>
        <dbReference type="ARBA" id="ARBA00022723"/>
    </source>
</evidence>
<evidence type="ECO:0000313" key="9">
    <source>
        <dbReference type="WBParaSite" id="NBR_0001479801-mRNA-1"/>
    </source>
</evidence>
<dbReference type="GO" id="GO:0019825">
    <property type="term" value="F:oxygen binding"/>
    <property type="evidence" value="ECO:0007669"/>
    <property type="project" value="InterPro"/>
</dbReference>
<sequence>MKHGGTIIPTECSLKSKPKFGREKRSSRSTSRSQQQCTLPQEPMSIGGGRRVAKRSFPANGSISGLSQDEKRMIELCWFKCTQKQLKKCTEDIFADILKQDESLLKLFNLESVPPHRVRDNEFFKSHAANFAIVLNLVVTNFNDNFERTCDALQTLGYEHVNLRPRGFQMMYWDIFTDCFEQNRPMSFRKDAEKDAWSRMILFILRQMKIGYSRGVADKKIERLSMPIIY</sequence>
<dbReference type="CDD" id="cd01040">
    <property type="entry name" value="Mb-like"/>
    <property type="match status" value="1"/>
</dbReference>
<dbReference type="SUPFAM" id="SSF46458">
    <property type="entry name" value="Globin-like"/>
    <property type="match status" value="1"/>
</dbReference>
<dbReference type="PROSITE" id="PS01033">
    <property type="entry name" value="GLOBIN"/>
    <property type="match status" value="1"/>
</dbReference>
<dbReference type="WBParaSite" id="NBR_0001479801-mRNA-1">
    <property type="protein sequence ID" value="NBR_0001479801-mRNA-1"/>
    <property type="gene ID" value="NBR_0001479801"/>
</dbReference>
<feature type="domain" description="Globin" evidence="6">
    <location>
        <begin position="65"/>
        <end position="213"/>
    </location>
</feature>
<gene>
    <name evidence="7" type="ORF">NBR_LOCUS14799</name>
</gene>
<evidence type="ECO:0000256" key="3">
    <source>
        <dbReference type="ARBA" id="ARBA00023004"/>
    </source>
</evidence>
<evidence type="ECO:0000256" key="1">
    <source>
        <dbReference type="ARBA" id="ARBA00022617"/>
    </source>
</evidence>
<dbReference type="Proteomes" id="UP000271162">
    <property type="component" value="Unassembled WGS sequence"/>
</dbReference>
<dbReference type="InterPro" id="IPR044399">
    <property type="entry name" value="Mb-like_M"/>
</dbReference>
<dbReference type="Pfam" id="PF00042">
    <property type="entry name" value="Globin"/>
    <property type="match status" value="1"/>
</dbReference>
<protein>
    <submittedName>
        <fullName evidence="9">GLOBIN domain-containing protein</fullName>
    </submittedName>
</protein>
<dbReference type="EMBL" id="UYSL01021498">
    <property type="protein sequence ID" value="VDL78393.1"/>
    <property type="molecule type" value="Genomic_DNA"/>
</dbReference>
<keyword evidence="3" id="KW-0408">Iron</keyword>
<dbReference type="GO" id="GO:0020037">
    <property type="term" value="F:heme binding"/>
    <property type="evidence" value="ECO:0007669"/>
    <property type="project" value="InterPro"/>
</dbReference>
<dbReference type="InterPro" id="IPR050532">
    <property type="entry name" value="Globin-like_OT"/>
</dbReference>
<keyword evidence="2" id="KW-0479">Metal-binding</keyword>
<dbReference type="GO" id="GO:0046872">
    <property type="term" value="F:metal ion binding"/>
    <property type="evidence" value="ECO:0007669"/>
    <property type="project" value="UniProtKB-KW"/>
</dbReference>
<dbReference type="PANTHER" id="PTHR46458:SF14">
    <property type="entry name" value="GLOBIN FAMILY PROFILE DOMAIN-CONTAINING PROTEIN"/>
    <property type="match status" value="1"/>
</dbReference>
<accession>A0A0N4YDS2</accession>
<evidence type="ECO:0000313" key="7">
    <source>
        <dbReference type="EMBL" id="VDL78393.1"/>
    </source>
</evidence>
<dbReference type="InterPro" id="IPR009050">
    <property type="entry name" value="Globin-like_sf"/>
</dbReference>
<feature type="region of interest" description="Disordered" evidence="5">
    <location>
        <begin position="1"/>
        <end position="52"/>
    </location>
</feature>
<dbReference type="AlphaFoldDB" id="A0A0N4YDS2"/>
<reference evidence="9" key="1">
    <citation type="submission" date="2016-04" db="UniProtKB">
        <authorList>
            <consortium name="WormBaseParasite"/>
        </authorList>
    </citation>
    <scope>IDENTIFICATION</scope>
</reference>
<comment type="similarity">
    <text evidence="4">Belongs to the globin family.</text>
</comment>
<dbReference type="InterPro" id="IPR012292">
    <property type="entry name" value="Globin/Proto"/>
</dbReference>